<proteinExistence type="predicted"/>
<dbReference type="GeneID" id="39589763"/>
<feature type="compositionally biased region" description="Low complexity" evidence="1">
    <location>
        <begin position="722"/>
        <end position="737"/>
    </location>
</feature>
<feature type="region of interest" description="Disordered" evidence="1">
    <location>
        <begin position="652"/>
        <end position="804"/>
    </location>
</feature>
<feature type="region of interest" description="Disordered" evidence="1">
    <location>
        <begin position="511"/>
        <end position="555"/>
    </location>
</feature>
<feature type="compositionally biased region" description="Polar residues" evidence="1">
    <location>
        <begin position="260"/>
        <end position="277"/>
    </location>
</feature>
<dbReference type="EMBL" id="RSCE01000020">
    <property type="protein sequence ID" value="RSH76821.1"/>
    <property type="molecule type" value="Genomic_DNA"/>
</dbReference>
<feature type="compositionally biased region" description="Low complexity" evidence="1">
    <location>
        <begin position="281"/>
        <end position="290"/>
    </location>
</feature>
<sequence>MPVGYIKSPPGTPRMSLDGVGHEIFAEPPSAWNQAGPSRSRSNSVISRRASLSRVSIDGTVANAYEPPSAWTGPSRSRPVSQASHRAASRASVGASMSTHDTHSTSATGSSSIGMGRPGSVSSPRKSMGSNPRRRSSIIYGPARAPSRTDSVKTTSTTAALASATGLHFNPGITGVGMGRRPLTPSSADNVTPYNFLYNHSREFAHLHADGDEDKSAEELLRSQRNVIEEVRLGRLAHYVSTSHKIRALEKQRRTESRASSRLSTGSLALSRTSTVESGLRRLSLSPPSRDGTPDVRPLSLSMSPTRTGHATLRRMSDPPAHLASPQSLDVESLPRSSLSVDTIATEEIELGINQRLGIPFQPSAPPSLELAPSTPGRSTPTFGASPSSSQHSLPLSPAAGTTIPHSDSLDVAIRPVSSSSFTSPPSTYSISSTFSGDSYDLAQSRYYDAKFKREEESSSDSERRKTRHRRVLVLAETMRLLDGSSSRASQYIEDDTAHLGFLAALGGNVSIGGSRSDDTRGHRRRRTLLADGPNPITEGPETPERRQASSLDMSPQRHKLIRKDMFRVMATEQPNVIRHSDSSMESVDSTLIAAGAALMDNKPWLTKYPKAARRDGSSAQSDAASQRTSVGRRSVTTDFDGQFVATSAWHNGATDGVDLPTRDWPGFGFGEEEGLESDPAPRQKTTSRVSFEHVGTVVIQPPPAKDSKKTRRTTYSVRLWSRTSQSTRSTPSSQTPGTHPGRDRGFWKSLGVSSAHWRQSSRATTHASSSPYAAPPADLPDLSFESSPSNFSQGMPVSPATNNGAYLEDVTELEAPLPVPDFVMDLDTTSPLSTPNHSPPASPSPQQKFMPPLMEEPDQDFIAGIDTAFEAAFAQHVAAHVAANGGRPTTPFDAYGGATKPATTPLRAASRLSYRATSRMSHRLSRLSKSGGTKLDKSKAKVKKGLAWCARLLKVE</sequence>
<feature type="region of interest" description="Disordered" evidence="1">
    <location>
        <begin position="360"/>
        <end position="406"/>
    </location>
</feature>
<feature type="compositionally biased region" description="Polar residues" evidence="1">
    <location>
        <begin position="325"/>
        <end position="335"/>
    </location>
</feature>
<dbReference type="RefSeq" id="XP_028471968.1">
    <property type="nucleotide sequence ID" value="XM_028620752.1"/>
</dbReference>
<accession>A0A427XD31</accession>
<organism evidence="2 3">
    <name type="scientific">Apiotrichum porosum</name>
    <dbReference type="NCBI Taxonomy" id="105984"/>
    <lineage>
        <taxon>Eukaryota</taxon>
        <taxon>Fungi</taxon>
        <taxon>Dikarya</taxon>
        <taxon>Basidiomycota</taxon>
        <taxon>Agaricomycotina</taxon>
        <taxon>Tremellomycetes</taxon>
        <taxon>Trichosporonales</taxon>
        <taxon>Trichosporonaceae</taxon>
        <taxon>Apiotrichum</taxon>
    </lineage>
</organism>
<feature type="compositionally biased region" description="Low complexity" evidence="1">
    <location>
        <begin position="385"/>
        <end position="400"/>
    </location>
</feature>
<dbReference type="AlphaFoldDB" id="A0A427XD31"/>
<feature type="compositionally biased region" description="Basic and acidic residues" evidence="1">
    <location>
        <begin position="249"/>
        <end position="259"/>
    </location>
</feature>
<feature type="compositionally biased region" description="Polar residues" evidence="1">
    <location>
        <begin position="828"/>
        <end position="837"/>
    </location>
</feature>
<feature type="compositionally biased region" description="Polar residues" evidence="1">
    <location>
        <begin position="757"/>
        <end position="767"/>
    </location>
</feature>
<feature type="compositionally biased region" description="Polar residues" evidence="1">
    <location>
        <begin position="785"/>
        <end position="804"/>
    </location>
</feature>
<feature type="compositionally biased region" description="Polar residues" evidence="1">
    <location>
        <begin position="104"/>
        <end position="113"/>
    </location>
</feature>
<dbReference type="Proteomes" id="UP000279236">
    <property type="component" value="Unassembled WGS sequence"/>
</dbReference>
<feature type="region of interest" description="Disordered" evidence="1">
    <location>
        <begin position="612"/>
        <end position="635"/>
    </location>
</feature>
<feature type="compositionally biased region" description="Polar residues" evidence="1">
    <location>
        <begin position="120"/>
        <end position="130"/>
    </location>
</feature>
<feature type="compositionally biased region" description="Low complexity" evidence="1">
    <location>
        <begin position="367"/>
        <end position="376"/>
    </location>
</feature>
<evidence type="ECO:0000256" key="1">
    <source>
        <dbReference type="SAM" id="MobiDB-lite"/>
    </source>
</evidence>
<protein>
    <submittedName>
        <fullName evidence="2">Uncharacterized protein</fullName>
    </submittedName>
</protein>
<feature type="compositionally biased region" description="Low complexity" evidence="1">
    <location>
        <begin position="618"/>
        <end position="630"/>
    </location>
</feature>
<keyword evidence="3" id="KW-1185">Reference proteome</keyword>
<feature type="compositionally biased region" description="Low complexity" evidence="1">
    <location>
        <begin position="81"/>
        <end position="98"/>
    </location>
</feature>
<reference evidence="2 3" key="1">
    <citation type="submission" date="2018-11" db="EMBL/GenBank/DDBJ databases">
        <title>Genome sequence of Apiotrichum porosum DSM 27194.</title>
        <authorList>
            <person name="Aliyu H."/>
            <person name="Gorte O."/>
            <person name="Ochsenreither K."/>
        </authorList>
    </citation>
    <scope>NUCLEOTIDE SEQUENCE [LARGE SCALE GENOMIC DNA]</scope>
    <source>
        <strain evidence="2 3">DSM 27194</strain>
    </source>
</reference>
<feature type="region of interest" description="Disordered" evidence="1">
    <location>
        <begin position="822"/>
        <end position="849"/>
    </location>
</feature>
<feature type="compositionally biased region" description="Low complexity" evidence="1">
    <location>
        <begin position="38"/>
        <end position="50"/>
    </location>
</feature>
<evidence type="ECO:0000313" key="3">
    <source>
        <dbReference type="Proteomes" id="UP000279236"/>
    </source>
</evidence>
<feature type="region of interest" description="Disordered" evidence="1">
    <location>
        <begin position="28"/>
        <end position="156"/>
    </location>
</feature>
<evidence type="ECO:0000313" key="2">
    <source>
        <dbReference type="EMBL" id="RSH76821.1"/>
    </source>
</evidence>
<name>A0A427XD31_9TREE</name>
<gene>
    <name evidence="2" type="ORF">EHS24_005220</name>
</gene>
<feature type="region of interest" description="Disordered" evidence="1">
    <location>
        <begin position="249"/>
        <end position="335"/>
    </location>
</feature>
<comment type="caution">
    <text evidence="2">The sequence shown here is derived from an EMBL/GenBank/DDBJ whole genome shotgun (WGS) entry which is preliminary data.</text>
</comment>